<dbReference type="AlphaFoldDB" id="A0AA97NPT6"/>
<feature type="region of interest" description="Disordered" evidence="1">
    <location>
        <begin position="1"/>
        <end position="23"/>
    </location>
</feature>
<sequence>MSTAPNGEIRKKPVQPGPYHNHHTINYFGPPCGKRPVCNLPDAEQQTAVRLRRGGISSTIIRHNLDIVSSSSLPLVQDPQAYHP</sequence>
<reference evidence="2" key="1">
    <citation type="journal article" date="2012" name="PLoS Genet.">
        <title>Comparative analysis of the genomes of two field isolates of the rice blast fungus Magnaporthe oryzae.</title>
        <authorList>
            <person name="Xue M."/>
            <person name="Yang J."/>
            <person name="Li Z."/>
            <person name="Hu S."/>
            <person name="Yao N."/>
            <person name="Dean R.A."/>
            <person name="Zhao W."/>
            <person name="Shen M."/>
            <person name="Zhang H."/>
            <person name="Li C."/>
            <person name="Liu L."/>
            <person name="Cao L."/>
            <person name="Xu X."/>
            <person name="Xing Y."/>
            <person name="Hsiang T."/>
            <person name="Zhang Z."/>
            <person name="Xu J.R."/>
            <person name="Peng Y.L."/>
        </authorList>
    </citation>
    <scope>NUCLEOTIDE SEQUENCE</scope>
    <source>
        <strain evidence="2">Y34</strain>
    </source>
</reference>
<accession>A0AA97NPT6</accession>
<evidence type="ECO:0000313" key="2">
    <source>
        <dbReference type="EMBL" id="ELQ34138.1"/>
    </source>
</evidence>
<gene>
    <name evidence="2" type="ORF">OOU_Y34scaffold00793g20</name>
</gene>
<organism evidence="2">
    <name type="scientific">Pyricularia oryzae (strain Y34)</name>
    <name type="common">Rice blast fungus</name>
    <name type="synonym">Magnaporthe oryzae</name>
    <dbReference type="NCBI Taxonomy" id="1143189"/>
    <lineage>
        <taxon>Eukaryota</taxon>
        <taxon>Fungi</taxon>
        <taxon>Dikarya</taxon>
        <taxon>Ascomycota</taxon>
        <taxon>Pezizomycotina</taxon>
        <taxon>Sordariomycetes</taxon>
        <taxon>Sordariomycetidae</taxon>
        <taxon>Magnaporthales</taxon>
        <taxon>Pyriculariaceae</taxon>
        <taxon>Pyricularia</taxon>
    </lineage>
</organism>
<name>A0AA97NPT6_PYRO3</name>
<proteinExistence type="predicted"/>
<evidence type="ECO:0000256" key="1">
    <source>
        <dbReference type="SAM" id="MobiDB-lite"/>
    </source>
</evidence>
<dbReference type="Proteomes" id="UP000011086">
    <property type="component" value="Unassembled WGS sequence"/>
</dbReference>
<protein>
    <submittedName>
        <fullName evidence="2">Uncharacterized protein</fullName>
    </submittedName>
</protein>
<dbReference type="EMBL" id="JH793922">
    <property type="protein sequence ID" value="ELQ34138.1"/>
    <property type="molecule type" value="Genomic_DNA"/>
</dbReference>